<sequence>MENKKYMILCVAGQSNAVGYDESLIASDYLSQFDGSRIHQLGLYEDDNLKIIPLGACAQSYQDMRPFGNPQNPVPGQGTKGIHLPLSNLLLDEIPEDYDILVISCAYGGSGFTVGEEGGYDEKMLRPHPGILRWGSGSPYYKGMKDRIAYALNQNPDNRFLGVVWIQGEHDNNDAAGQIAGFKGMTEDFFGYFKEAFPDRVYKGSWNRSIWYNVETVSHWYSQGQCPQIWEHYREWNPDTYVEIPRDTDSNEVNGTGITASIRACHYGNNAYLKVVAPKTAAKMRERFYT</sequence>
<evidence type="ECO:0008006" key="3">
    <source>
        <dbReference type="Google" id="ProtNLM"/>
    </source>
</evidence>
<proteinExistence type="predicted"/>
<dbReference type="Gene3D" id="3.40.50.1110">
    <property type="entry name" value="SGNH hydrolase"/>
    <property type="match status" value="1"/>
</dbReference>
<organism evidence="1 2">
    <name type="scientific">Anaerobium acetethylicum</name>
    <dbReference type="NCBI Taxonomy" id="1619234"/>
    <lineage>
        <taxon>Bacteria</taxon>
        <taxon>Bacillati</taxon>
        <taxon>Bacillota</taxon>
        <taxon>Clostridia</taxon>
        <taxon>Lachnospirales</taxon>
        <taxon>Lachnospiraceae</taxon>
        <taxon>Anaerobium</taxon>
    </lineage>
</organism>
<accession>A0A1D3TXE7</accession>
<dbReference type="EMBL" id="FMKA01000030">
    <property type="protein sequence ID" value="SCP98975.1"/>
    <property type="molecule type" value="Genomic_DNA"/>
</dbReference>
<dbReference type="PANTHER" id="PTHR31988">
    <property type="entry name" value="ESTERASE, PUTATIVE (DUF303)-RELATED"/>
    <property type="match status" value="1"/>
</dbReference>
<reference evidence="1 2" key="1">
    <citation type="submission" date="2016-09" db="EMBL/GenBank/DDBJ databases">
        <authorList>
            <person name="Capua I."/>
            <person name="De Benedictis P."/>
            <person name="Joannis T."/>
            <person name="Lombin L.H."/>
            <person name="Cattoli G."/>
        </authorList>
    </citation>
    <scope>NUCLEOTIDE SEQUENCE [LARGE SCALE GENOMIC DNA]</scope>
    <source>
        <strain evidence="1 2">GluBS11</strain>
    </source>
</reference>
<evidence type="ECO:0000313" key="2">
    <source>
        <dbReference type="Proteomes" id="UP000199315"/>
    </source>
</evidence>
<protein>
    <recommendedName>
        <fullName evidence="3">Sialate O-acetylesterase domain-containing protein</fullName>
    </recommendedName>
</protein>
<dbReference type="InterPro" id="IPR036514">
    <property type="entry name" value="SGNH_hydro_sf"/>
</dbReference>
<dbReference type="RefSeq" id="WP_091236219.1">
    <property type="nucleotide sequence ID" value="NZ_FMKA01000030.1"/>
</dbReference>
<dbReference type="Proteomes" id="UP000199315">
    <property type="component" value="Unassembled WGS sequence"/>
</dbReference>
<dbReference type="InterPro" id="IPR052940">
    <property type="entry name" value="Carb_Esterase_6"/>
</dbReference>
<dbReference type="SUPFAM" id="SSF52266">
    <property type="entry name" value="SGNH hydrolase"/>
    <property type="match status" value="1"/>
</dbReference>
<dbReference type="AlphaFoldDB" id="A0A1D3TXE7"/>
<dbReference type="STRING" id="1619234.SAMN05421730_10307"/>
<dbReference type="OrthoDB" id="3034397at2"/>
<gene>
    <name evidence="1" type="ORF">SAMN05421730_10307</name>
</gene>
<dbReference type="PANTHER" id="PTHR31988:SF19">
    <property type="entry name" value="9-O-ACETYL-N-ACETYLNEURAMINIC ACID DEACETYLASE-RELATED"/>
    <property type="match status" value="1"/>
</dbReference>
<keyword evidence="2" id="KW-1185">Reference proteome</keyword>
<evidence type="ECO:0000313" key="1">
    <source>
        <dbReference type="EMBL" id="SCP98975.1"/>
    </source>
</evidence>
<name>A0A1D3TXE7_9FIRM</name>